<dbReference type="InterPro" id="IPR036909">
    <property type="entry name" value="Cyt_c-like_dom_sf"/>
</dbReference>
<dbReference type="PANTHER" id="PTHR33546:SF1">
    <property type="entry name" value="LARGE, MULTIFUNCTIONAL SECRETED PROTEIN"/>
    <property type="match status" value="1"/>
</dbReference>
<organism evidence="6 7">
    <name type="scientific">Cyclobacterium marinum (strain ATCC 25205 / DSM 745 / LMG 13164 / NCIMB 1802)</name>
    <name type="common">Flectobacillus marinus</name>
    <dbReference type="NCBI Taxonomy" id="880070"/>
    <lineage>
        <taxon>Bacteria</taxon>
        <taxon>Pseudomonadati</taxon>
        <taxon>Bacteroidota</taxon>
        <taxon>Cytophagia</taxon>
        <taxon>Cytophagales</taxon>
        <taxon>Cyclobacteriaceae</taxon>
        <taxon>Cyclobacterium</taxon>
    </lineage>
</organism>
<proteinExistence type="predicted"/>
<evidence type="ECO:0000259" key="5">
    <source>
        <dbReference type="PROSITE" id="PS51007"/>
    </source>
</evidence>
<protein>
    <submittedName>
        <fullName evidence="6">Cytochrome c class I</fullName>
    </submittedName>
</protein>
<dbReference type="PANTHER" id="PTHR33546">
    <property type="entry name" value="LARGE, MULTIFUNCTIONAL SECRETED PROTEIN-RELATED"/>
    <property type="match status" value="1"/>
</dbReference>
<dbReference type="InterPro" id="IPR046476">
    <property type="entry name" value="DUF6797"/>
</dbReference>
<evidence type="ECO:0000256" key="2">
    <source>
        <dbReference type="ARBA" id="ARBA00022723"/>
    </source>
</evidence>
<dbReference type="PROSITE" id="PS51007">
    <property type="entry name" value="CYTC"/>
    <property type="match status" value="1"/>
</dbReference>
<evidence type="ECO:0000313" key="7">
    <source>
        <dbReference type="Proteomes" id="UP000001635"/>
    </source>
</evidence>
<keyword evidence="1 4" id="KW-0349">Heme</keyword>
<evidence type="ECO:0000256" key="1">
    <source>
        <dbReference type="ARBA" id="ARBA00022617"/>
    </source>
</evidence>
<dbReference type="Proteomes" id="UP000001635">
    <property type="component" value="Chromosome"/>
</dbReference>
<dbReference type="KEGG" id="cmr:Cycma_3660"/>
<dbReference type="EMBL" id="CP002955">
    <property type="protein sequence ID" value="AEL27373.1"/>
    <property type="molecule type" value="Genomic_DNA"/>
</dbReference>
<evidence type="ECO:0000256" key="4">
    <source>
        <dbReference type="PROSITE-ProRule" id="PRU00433"/>
    </source>
</evidence>
<dbReference type="GO" id="GO:0020037">
    <property type="term" value="F:heme binding"/>
    <property type="evidence" value="ECO:0007669"/>
    <property type="project" value="InterPro"/>
</dbReference>
<dbReference type="Gene3D" id="1.10.760.10">
    <property type="entry name" value="Cytochrome c-like domain"/>
    <property type="match status" value="1"/>
</dbReference>
<dbReference type="Pfam" id="PF00034">
    <property type="entry name" value="Cytochrom_C"/>
    <property type="match status" value="1"/>
</dbReference>
<dbReference type="SUPFAM" id="SSF63829">
    <property type="entry name" value="Calcium-dependent phosphotriesterase"/>
    <property type="match status" value="1"/>
</dbReference>
<dbReference type="HOGENOM" id="CLU_325361_0_0_10"/>
<dbReference type="Gene3D" id="2.120.10.30">
    <property type="entry name" value="TolB, C-terminal domain"/>
    <property type="match status" value="1"/>
</dbReference>
<dbReference type="SUPFAM" id="SSF46626">
    <property type="entry name" value="Cytochrome c"/>
    <property type="match status" value="1"/>
</dbReference>
<evidence type="ECO:0000256" key="3">
    <source>
        <dbReference type="ARBA" id="ARBA00023004"/>
    </source>
</evidence>
<reference evidence="7" key="1">
    <citation type="submission" date="2011-07" db="EMBL/GenBank/DDBJ databases">
        <title>The complete genome of Cyclobacterium marinum DSM 745.</title>
        <authorList>
            <person name="Lucas S."/>
            <person name="Han J."/>
            <person name="Lapidus A."/>
            <person name="Bruce D."/>
            <person name="Goodwin L."/>
            <person name="Pitluck S."/>
            <person name="Peters L."/>
            <person name="Kyrpides N."/>
            <person name="Mavromatis K."/>
            <person name="Ivanova N."/>
            <person name="Ovchinnikova G."/>
            <person name="Chertkov O."/>
            <person name="Detter J.C."/>
            <person name="Tapia R."/>
            <person name="Han C."/>
            <person name="Land M."/>
            <person name="Hauser L."/>
            <person name="Markowitz V."/>
            <person name="Cheng J.-F."/>
            <person name="Hugenholtz P."/>
            <person name="Woyke T."/>
            <person name="Wu D."/>
            <person name="Tindall B."/>
            <person name="Schuetze A."/>
            <person name="Brambilla E."/>
            <person name="Klenk H.-P."/>
            <person name="Eisen J.A."/>
        </authorList>
    </citation>
    <scope>NUCLEOTIDE SEQUENCE [LARGE SCALE GENOMIC DNA]</scope>
    <source>
        <strain evidence="7">ATCC 25205 / DSM 745 / LMG 13164 / NCIMB 1802</strain>
    </source>
</reference>
<dbReference type="InterPro" id="IPR011042">
    <property type="entry name" value="6-blade_b-propeller_TolB-like"/>
</dbReference>
<dbReference type="eggNOG" id="COG2133">
    <property type="taxonomic scope" value="Bacteria"/>
</dbReference>
<evidence type="ECO:0000313" key="6">
    <source>
        <dbReference type="EMBL" id="AEL27373.1"/>
    </source>
</evidence>
<feature type="domain" description="Cytochrome c" evidence="5">
    <location>
        <begin position="864"/>
        <end position="961"/>
    </location>
</feature>
<dbReference type="InterPro" id="IPR009056">
    <property type="entry name" value="Cyt_c-like_dom"/>
</dbReference>
<sequence length="961" mass="105687">MNDIDLIKSQVLLNLKFYNPLAKLLTIEMKHTETVAAYFFQRPKIKGIFGTLSILLLLLISACGEAEKEDLITSVNFEEQSFAPFVEPAFPYITTSFDGRSLGEEFPKNNISGRVLAIKLGNDSYACFDTDMLRWSVAWTGEFMPMVTMAQVSYAEFHNKGNQIPTIGGDPKLATGTYPGWAIGQAAVKDPRNPSPHPDSPKWGAIPAEIGRYEGVYPVDDKVVLSYTVGETLVYELPGSRLYEGLSVFSRRFAMAPAEEKTFLIAAEITNISKVEQEGDQVMVYHGDKVTAMGLAKGSEKVNLSVKDNRYLIAEVAAHTSTVDFELILWNGEGTEKDKFAGALNQELTVIPDFENGNNPYWKEEVLTQGQISPDTAAFVTDRLTLPVPNPWNRNVRMVDISFLSDSEAAMVTFEGDVWKVAGINELLDRLVWTRVASGLYEPQSIEVVNGEIYVYGKDGITKLHDLNEDGVADYYENFSNVMAQSIETREWASDMVADPKGGFYVAKFGALDMGPEASSPKALMGFRSASNDDGSIHKISADGKSKEQFATGFRGPYLGIHPEKGWLTGSDQQGHYMPSTPVMLIRKGDYFGVPATAHREPIPETTPPITWIPHSEDRSGVGQIWVTSDKMGPLNNQMIHLSYGRPGLFVVKVDSGSNIVQGGASVIPGNYPAPSMKGDVNPGDGMVYFAGFSLWGHNSEELSALLRLRYTGKESLLPEDYKVRDGGILLRFGQELDEETATDLANYQVKRWNYMRTEKYGSGHYQLDGSVGEEHLPVLAAQLSEDKKAVFLVVPNIAVVMQMEVAFDLQTAKGASWSDKVWMTVNEVNQPMLKAAGFGDFNPSDLIENFDPALLATKEEGTADAIKGKEIFLKYGCIACHAIDDNVAGKIGPSVKGLYGAKREFKDGTTATADDAYIKESIVDPGAKIVKGREGEMPSFLGLLSDQDIESVILYFKTLK</sequence>
<dbReference type="AlphaFoldDB" id="G0J1H8"/>
<keyword evidence="2 4" id="KW-0479">Metal-binding</keyword>
<dbReference type="eggNOG" id="COG2010">
    <property type="taxonomic scope" value="Bacteria"/>
</dbReference>
<gene>
    <name evidence="6" type="ordered locus">Cycma_3660</name>
</gene>
<dbReference type="Pfam" id="PF20601">
    <property type="entry name" value="DUF6797"/>
    <property type="match status" value="1"/>
</dbReference>
<keyword evidence="7" id="KW-1185">Reference proteome</keyword>
<name>G0J1H8_CYCMS</name>
<dbReference type="STRING" id="880070.Cycma_3660"/>
<keyword evidence="3 4" id="KW-0408">Iron</keyword>
<dbReference type="GO" id="GO:0009055">
    <property type="term" value="F:electron transfer activity"/>
    <property type="evidence" value="ECO:0007669"/>
    <property type="project" value="InterPro"/>
</dbReference>
<dbReference type="GO" id="GO:0046872">
    <property type="term" value="F:metal ion binding"/>
    <property type="evidence" value="ECO:0007669"/>
    <property type="project" value="UniProtKB-KW"/>
</dbReference>
<accession>G0J1H8</accession>